<name>A4J775_DESRM</name>
<dbReference type="KEGG" id="drm:Dred_2418"/>
<organism evidence="8 9">
    <name type="scientific">Desulforamulus reducens (strain ATCC BAA-1160 / DSM 100696 / MI-1)</name>
    <name type="common">Desulfotomaculum reducens</name>
    <dbReference type="NCBI Taxonomy" id="349161"/>
    <lineage>
        <taxon>Bacteria</taxon>
        <taxon>Bacillati</taxon>
        <taxon>Bacillota</taxon>
        <taxon>Clostridia</taxon>
        <taxon>Eubacteriales</taxon>
        <taxon>Peptococcaceae</taxon>
        <taxon>Desulforamulus</taxon>
    </lineage>
</organism>
<comment type="subunit">
    <text evidence="2 5">Homopentamer.</text>
</comment>
<feature type="domain" description="Flagellar hook-associated protein 2 N-terminal" evidence="6">
    <location>
        <begin position="12"/>
        <end position="107"/>
    </location>
</feature>
<dbReference type="STRING" id="349161.Dred_2418"/>
<comment type="similarity">
    <text evidence="1 5">Belongs to the FliD family.</text>
</comment>
<dbReference type="Proteomes" id="UP000001556">
    <property type="component" value="Chromosome"/>
</dbReference>
<evidence type="ECO:0000259" key="7">
    <source>
        <dbReference type="Pfam" id="PF07195"/>
    </source>
</evidence>
<evidence type="ECO:0000313" key="8">
    <source>
        <dbReference type="EMBL" id="ABO50928.1"/>
    </source>
</evidence>
<feature type="domain" description="Flagellar hook-associated protein 2 C-terminal" evidence="7">
    <location>
        <begin position="350"/>
        <end position="599"/>
    </location>
</feature>
<dbReference type="Pfam" id="PF02465">
    <property type="entry name" value="FliD_N"/>
    <property type="match status" value="1"/>
</dbReference>
<dbReference type="AlphaFoldDB" id="A4J775"/>
<keyword evidence="4 5" id="KW-0975">Bacterial flagellum</keyword>
<comment type="function">
    <text evidence="5">Required for morphogenesis and for the elongation of the flagellar filament by facilitating polymerization of the flagellin monomers at the tip of growing filament. Forms a capping structure, which prevents flagellin subunits (transported through the central channel of the flagellum) from leaking out without polymerization at the distal end.</text>
</comment>
<dbReference type="OrthoDB" id="9776025at2"/>
<dbReference type="PANTHER" id="PTHR30288">
    <property type="entry name" value="FLAGELLAR CAP/ASSEMBLY PROTEIN FLID"/>
    <property type="match status" value="1"/>
</dbReference>
<dbReference type="PANTHER" id="PTHR30288:SF0">
    <property type="entry name" value="FLAGELLAR HOOK-ASSOCIATED PROTEIN 2"/>
    <property type="match status" value="1"/>
</dbReference>
<keyword evidence="5" id="KW-0964">Secreted</keyword>
<dbReference type="GO" id="GO:0009421">
    <property type="term" value="C:bacterial-type flagellum filament cap"/>
    <property type="evidence" value="ECO:0007669"/>
    <property type="project" value="InterPro"/>
</dbReference>
<dbReference type="GO" id="GO:0009424">
    <property type="term" value="C:bacterial-type flagellum hook"/>
    <property type="evidence" value="ECO:0007669"/>
    <property type="project" value="UniProtKB-UniRule"/>
</dbReference>
<keyword evidence="8" id="KW-0966">Cell projection</keyword>
<keyword evidence="3" id="KW-0175">Coiled coil</keyword>
<dbReference type="GO" id="GO:0005576">
    <property type="term" value="C:extracellular region"/>
    <property type="evidence" value="ECO:0007669"/>
    <property type="project" value="UniProtKB-SubCell"/>
</dbReference>
<evidence type="ECO:0000256" key="2">
    <source>
        <dbReference type="ARBA" id="ARBA00011255"/>
    </source>
</evidence>
<keyword evidence="9" id="KW-1185">Reference proteome</keyword>
<dbReference type="RefSeq" id="WP_011878726.1">
    <property type="nucleotide sequence ID" value="NC_009253.1"/>
</dbReference>
<proteinExistence type="inferred from homology"/>
<accession>A4J775</accession>
<evidence type="ECO:0000256" key="5">
    <source>
        <dbReference type="RuleBase" id="RU362066"/>
    </source>
</evidence>
<keyword evidence="8" id="KW-0282">Flagellum</keyword>
<protein>
    <recommendedName>
        <fullName evidence="5">Flagellar hook-associated protein 2</fullName>
        <shortName evidence="5">HAP2</shortName>
    </recommendedName>
    <alternativeName>
        <fullName evidence="5">Flagellar cap protein</fullName>
    </alternativeName>
</protein>
<dbReference type="InterPro" id="IPR010809">
    <property type="entry name" value="FliD_C"/>
</dbReference>
<evidence type="ECO:0000259" key="6">
    <source>
        <dbReference type="Pfam" id="PF02465"/>
    </source>
</evidence>
<gene>
    <name evidence="8" type="ordered locus">Dred_2418</name>
</gene>
<evidence type="ECO:0000256" key="3">
    <source>
        <dbReference type="ARBA" id="ARBA00023054"/>
    </source>
</evidence>
<sequence>MSSNMRIGGLASGMDIDQIVKDLMKIQNMKMDKLKQEKQIFEWQQEDYRTINSTLRSFRDNQVFQMKLQSTYLARNATSSNENTVKATASSLAHEGTHRITVKNLAEGASLTSSAKISATENLATLNDQFGTAHTDPLDFVVNDVIFQMDPQTESIYDLVGRINQHSSAGVSLNTTQRATATEAQVQKLKLADSALAEGLTITIGDKKVALWDSTNSQYESESIAKSALKADVLYDIASLTTGDAVVDAIKSDIDDGTLAITGATLTKTDVGELTITSNEVGAEKAVTAKVAGGKSWDVRASYDSTVDRFFLFTNKTGEDQKLEVVNNTLAQQLKLTDAATPTVNAISNGTNADVVIDGMEITEYKSNEFTLNGVTYRLQNADPAATTIIQVQTDNDAVYNSIKSFIDEYNKLMDTLDTKLNEKRYKDYTWPLTEDQQEKLTDNQIDMWKEKARSGMLRNDNTLRDIRDKLRSTMGELSKIGIVTTSDYFSSKLEIKEDTLKKAIQNDLQGVMDVFTGSGDGVDGVGQKLSDHVSSGISTIIEKAGANGNKADDDSFLGKRIDNVNDDIDNLEDRLKQIEDRYWRQFSAMEAAINKLNQQSSWLMQQFGGGA</sequence>
<evidence type="ECO:0000256" key="1">
    <source>
        <dbReference type="ARBA" id="ARBA00009764"/>
    </source>
</evidence>
<dbReference type="EMBL" id="CP000612">
    <property type="protein sequence ID" value="ABO50928.1"/>
    <property type="molecule type" value="Genomic_DNA"/>
</dbReference>
<dbReference type="GO" id="GO:0071973">
    <property type="term" value="P:bacterial-type flagellum-dependent cell motility"/>
    <property type="evidence" value="ECO:0007669"/>
    <property type="project" value="TreeGrafter"/>
</dbReference>
<evidence type="ECO:0000256" key="4">
    <source>
        <dbReference type="ARBA" id="ARBA00023143"/>
    </source>
</evidence>
<dbReference type="eggNOG" id="COG1345">
    <property type="taxonomic scope" value="Bacteria"/>
</dbReference>
<dbReference type="Pfam" id="PF07195">
    <property type="entry name" value="FliD_C"/>
    <property type="match status" value="1"/>
</dbReference>
<comment type="subcellular location">
    <subcellularLocation>
        <location evidence="5">Secreted</location>
    </subcellularLocation>
    <subcellularLocation>
        <location evidence="5">Bacterial flagellum</location>
    </subcellularLocation>
</comment>
<dbReference type="HOGENOM" id="CLU_015182_0_2_9"/>
<dbReference type="InterPro" id="IPR003481">
    <property type="entry name" value="FliD_N"/>
</dbReference>
<keyword evidence="8" id="KW-0969">Cilium</keyword>
<evidence type="ECO:0000313" key="9">
    <source>
        <dbReference type="Proteomes" id="UP000001556"/>
    </source>
</evidence>
<reference evidence="8 9" key="1">
    <citation type="submission" date="2007-03" db="EMBL/GenBank/DDBJ databases">
        <title>Complete sequence of Desulfotomaculum reducens MI-1.</title>
        <authorList>
            <consortium name="US DOE Joint Genome Institute"/>
            <person name="Copeland A."/>
            <person name="Lucas S."/>
            <person name="Lapidus A."/>
            <person name="Barry K."/>
            <person name="Detter J.C."/>
            <person name="Glavina del Rio T."/>
            <person name="Hammon N."/>
            <person name="Israni S."/>
            <person name="Dalin E."/>
            <person name="Tice H."/>
            <person name="Pitluck S."/>
            <person name="Sims D."/>
            <person name="Brettin T."/>
            <person name="Bruce D."/>
            <person name="Han C."/>
            <person name="Tapia R."/>
            <person name="Schmutz J."/>
            <person name="Larimer F."/>
            <person name="Land M."/>
            <person name="Hauser L."/>
            <person name="Kyrpides N."/>
            <person name="Kim E."/>
            <person name="Tebo B.M."/>
            <person name="Richardson P."/>
        </authorList>
    </citation>
    <scope>NUCLEOTIDE SEQUENCE [LARGE SCALE GENOMIC DNA]</scope>
    <source>
        <strain evidence="8 9">MI-1</strain>
    </source>
</reference>
<dbReference type="InterPro" id="IPR040026">
    <property type="entry name" value="FliD"/>
</dbReference>
<dbReference type="GO" id="GO:0007155">
    <property type="term" value="P:cell adhesion"/>
    <property type="evidence" value="ECO:0007669"/>
    <property type="project" value="InterPro"/>
</dbReference>